<dbReference type="SUPFAM" id="SSF53850">
    <property type="entry name" value="Periplasmic binding protein-like II"/>
    <property type="match status" value="2"/>
</dbReference>
<evidence type="ECO:0000313" key="11">
    <source>
        <dbReference type="EMBL" id="AMC93378.1"/>
    </source>
</evidence>
<comment type="function">
    <text evidence="1">Part of the ABC transporter complex PstSACB involved in phosphate import.</text>
</comment>
<reference evidence="11 12" key="1">
    <citation type="submission" date="2015-10" db="EMBL/GenBank/DDBJ databases">
        <title>Erysipelothrix larvae sp. LV19 isolated from the larval gut of the rhinoceros beetle, Trypoxylus dichotomus.</title>
        <authorList>
            <person name="Lim S."/>
            <person name="Kim B.-C."/>
        </authorList>
    </citation>
    <scope>NUCLEOTIDE SEQUENCE [LARGE SCALE GENOMIC DNA]</scope>
    <source>
        <strain evidence="11 12">LV19</strain>
    </source>
</reference>
<dbReference type="PROSITE" id="PS51257">
    <property type="entry name" value="PROKAR_LIPOPROTEIN"/>
    <property type="match status" value="1"/>
</dbReference>
<accession>A0A120JTN0</accession>
<keyword evidence="8" id="KW-0449">Lipoprotein</keyword>
<feature type="domain" description="PBP" evidence="10">
    <location>
        <begin position="185"/>
        <end position="300"/>
    </location>
</feature>
<dbReference type="InterPro" id="IPR024370">
    <property type="entry name" value="PBP_domain"/>
</dbReference>
<dbReference type="EMBL" id="CP013213">
    <property type="protein sequence ID" value="AMC93378.1"/>
    <property type="molecule type" value="Genomic_DNA"/>
</dbReference>
<organism evidence="11 12">
    <name type="scientific">Erysipelothrix larvae</name>
    <dbReference type="NCBI Taxonomy" id="1514105"/>
    <lineage>
        <taxon>Bacteria</taxon>
        <taxon>Bacillati</taxon>
        <taxon>Bacillota</taxon>
        <taxon>Erysipelotrichia</taxon>
        <taxon>Erysipelotrichales</taxon>
        <taxon>Erysipelotrichaceae</taxon>
        <taxon>Erysipelothrix</taxon>
    </lineage>
</organism>
<proteinExistence type="inferred from homology"/>
<dbReference type="KEGG" id="erl:AOC36_05115"/>
<keyword evidence="5" id="KW-0592">Phosphate transport</keyword>
<feature type="signal peptide" evidence="9">
    <location>
        <begin position="1"/>
        <end position="25"/>
    </location>
</feature>
<dbReference type="STRING" id="1514105.AOC36_05115"/>
<evidence type="ECO:0000256" key="9">
    <source>
        <dbReference type="SAM" id="SignalP"/>
    </source>
</evidence>
<comment type="subcellular location">
    <subcellularLocation>
        <location evidence="2">Cell membrane</location>
        <topology evidence="2">Lipid-anchor</topology>
    </subcellularLocation>
</comment>
<dbReference type="OrthoDB" id="9790048at2"/>
<evidence type="ECO:0000259" key="10">
    <source>
        <dbReference type="Pfam" id="PF12849"/>
    </source>
</evidence>
<evidence type="ECO:0000256" key="1">
    <source>
        <dbReference type="ARBA" id="ARBA00002841"/>
    </source>
</evidence>
<dbReference type="InterPro" id="IPR050811">
    <property type="entry name" value="Phosphate_ABC_transporter"/>
</dbReference>
<evidence type="ECO:0000256" key="5">
    <source>
        <dbReference type="ARBA" id="ARBA00022592"/>
    </source>
</evidence>
<keyword evidence="5" id="KW-0813">Transport</keyword>
<keyword evidence="12" id="KW-1185">Reference proteome</keyword>
<protein>
    <recommendedName>
        <fullName evidence="10">PBP domain-containing protein</fullName>
    </recommendedName>
</protein>
<dbReference type="PANTHER" id="PTHR30570">
    <property type="entry name" value="PERIPLASMIC PHOSPHATE BINDING COMPONENT OF PHOSPHATE ABC TRANSPORTER"/>
    <property type="match status" value="1"/>
</dbReference>
<dbReference type="RefSeq" id="WP_067632096.1">
    <property type="nucleotide sequence ID" value="NZ_CP013213.1"/>
</dbReference>
<evidence type="ECO:0000256" key="2">
    <source>
        <dbReference type="ARBA" id="ARBA00004193"/>
    </source>
</evidence>
<comment type="subunit">
    <text evidence="4">The complex is composed of two ATP-binding proteins (PstB), two transmembrane proteins (PstC and PstA) and a solute-binding protein (PstS).</text>
</comment>
<gene>
    <name evidence="11" type="ORF">AOC36_05115</name>
</gene>
<keyword evidence="7" id="KW-0564">Palmitate</keyword>
<dbReference type="Pfam" id="PF12849">
    <property type="entry name" value="PBP_like_2"/>
    <property type="match status" value="2"/>
</dbReference>
<dbReference type="GO" id="GO:0005886">
    <property type="term" value="C:plasma membrane"/>
    <property type="evidence" value="ECO:0007669"/>
    <property type="project" value="UniProtKB-SubCell"/>
</dbReference>
<evidence type="ECO:0000256" key="4">
    <source>
        <dbReference type="ARBA" id="ARBA00011529"/>
    </source>
</evidence>
<evidence type="ECO:0000313" key="12">
    <source>
        <dbReference type="Proteomes" id="UP000063781"/>
    </source>
</evidence>
<evidence type="ECO:0000256" key="6">
    <source>
        <dbReference type="ARBA" id="ARBA00022729"/>
    </source>
</evidence>
<feature type="domain" description="PBP" evidence="10">
    <location>
        <begin position="21"/>
        <end position="145"/>
    </location>
</feature>
<dbReference type="AlphaFoldDB" id="A0A120JTN0"/>
<dbReference type="GO" id="GO:0006817">
    <property type="term" value="P:phosphate ion transport"/>
    <property type="evidence" value="ECO:0007669"/>
    <property type="project" value="UniProtKB-KW"/>
</dbReference>
<comment type="similarity">
    <text evidence="3">Belongs to the PstS family.</text>
</comment>
<sequence>MKKAVAILISCLVLVGCGNSTSASMDIKIYTRDSSSGTREAFEAIIGLDDDALTANSSETTSNGDMASQVGKDTNGIGYVSLSTDFEANSLKALTYEGVEATVETVNSGEYKLARPFEYVTRASGDFDSDTKEQLVLAFIDYLTNSTEGLQAVLSAGGIVDVSQGKPWSTLKANHPVVNQDNSSITIKTGGSTSVAKTLEAAMQSFIPLAGNFKFEPNQTGSSDGYKRVLGTEKDGANAVDIGFASREFKSEEDTTRSIAAGQYAKDAVVVVVNVANEAITDLNAEKLVQIFSGEITTWDGIK</sequence>
<name>A0A120JTN0_9FIRM</name>
<keyword evidence="6 9" id="KW-0732">Signal</keyword>
<dbReference type="Gene3D" id="3.40.190.10">
    <property type="entry name" value="Periplasmic binding protein-like II"/>
    <property type="match status" value="2"/>
</dbReference>
<evidence type="ECO:0000256" key="7">
    <source>
        <dbReference type="ARBA" id="ARBA00023139"/>
    </source>
</evidence>
<dbReference type="Proteomes" id="UP000063781">
    <property type="component" value="Chromosome"/>
</dbReference>
<evidence type="ECO:0000256" key="8">
    <source>
        <dbReference type="ARBA" id="ARBA00023288"/>
    </source>
</evidence>
<dbReference type="PANTHER" id="PTHR30570:SF1">
    <property type="entry name" value="PHOSPHATE-BINDING PROTEIN PSTS"/>
    <property type="match status" value="1"/>
</dbReference>
<evidence type="ECO:0000256" key="3">
    <source>
        <dbReference type="ARBA" id="ARBA00008725"/>
    </source>
</evidence>
<feature type="chain" id="PRO_5039418577" description="PBP domain-containing protein" evidence="9">
    <location>
        <begin position="26"/>
        <end position="303"/>
    </location>
</feature>